<dbReference type="VEuPathDB" id="FungiDB:GMDG_05153"/>
<dbReference type="Proteomes" id="UP000077154">
    <property type="component" value="Unassembled WGS sequence"/>
</dbReference>
<keyword evidence="7" id="KW-0479">Metal-binding</keyword>
<keyword evidence="6 17" id="KW-0812">Transmembrane</keyword>
<evidence type="ECO:0000256" key="13">
    <source>
        <dbReference type="ARBA" id="ARBA00023140"/>
    </source>
</evidence>
<evidence type="ECO:0000256" key="4">
    <source>
        <dbReference type="ARBA" id="ARBA00018980"/>
    </source>
</evidence>
<comment type="subunit">
    <text evidence="15">Component of the PEX2-PEX10-PEX12 retrotranslocation channel, composed of PEX2, PEX10 and PEX12.</text>
</comment>
<keyword evidence="5" id="KW-0813">Transport</keyword>
<keyword evidence="8" id="KW-0863">Zinc-finger</keyword>
<feature type="domain" description="Pex N-terminal" evidence="18">
    <location>
        <begin position="25"/>
        <end position="280"/>
    </location>
</feature>
<dbReference type="InterPro" id="IPR006845">
    <property type="entry name" value="Pex_N"/>
</dbReference>
<organism evidence="19">
    <name type="scientific">Pseudogymnoascus destructans</name>
    <dbReference type="NCBI Taxonomy" id="655981"/>
    <lineage>
        <taxon>Eukaryota</taxon>
        <taxon>Fungi</taxon>
        <taxon>Dikarya</taxon>
        <taxon>Ascomycota</taxon>
        <taxon>Pezizomycotina</taxon>
        <taxon>Leotiomycetes</taxon>
        <taxon>Thelebolales</taxon>
        <taxon>Thelebolaceae</taxon>
        <taxon>Pseudogymnoascus</taxon>
    </lineage>
</organism>
<evidence type="ECO:0000313" key="19">
    <source>
        <dbReference type="EMBL" id="OAF60934.1"/>
    </source>
</evidence>
<comment type="pathway">
    <text evidence="2">Protein modification; protein ubiquitination.</text>
</comment>
<dbReference type="AlphaFoldDB" id="A0A177AIC7"/>
<dbReference type="GO" id="GO:0016562">
    <property type="term" value="P:protein import into peroxisome matrix, receptor recycling"/>
    <property type="evidence" value="ECO:0007669"/>
    <property type="project" value="UniProtKB-ARBA"/>
</dbReference>
<dbReference type="Gene3D" id="3.30.40.10">
    <property type="entry name" value="Zinc/RING finger domain, C3HC4 (zinc finger)"/>
    <property type="match status" value="1"/>
</dbReference>
<evidence type="ECO:0000256" key="10">
    <source>
        <dbReference type="ARBA" id="ARBA00022927"/>
    </source>
</evidence>
<feature type="transmembrane region" description="Helical" evidence="17">
    <location>
        <begin position="256"/>
        <end position="279"/>
    </location>
</feature>
<evidence type="ECO:0000256" key="16">
    <source>
        <dbReference type="SAM" id="MobiDB-lite"/>
    </source>
</evidence>
<feature type="region of interest" description="Disordered" evidence="16">
    <location>
        <begin position="311"/>
        <end position="335"/>
    </location>
</feature>
<evidence type="ECO:0000256" key="8">
    <source>
        <dbReference type="ARBA" id="ARBA00022771"/>
    </source>
</evidence>
<dbReference type="SUPFAM" id="SSF57850">
    <property type="entry name" value="RING/U-box"/>
    <property type="match status" value="1"/>
</dbReference>
<dbReference type="GO" id="GO:0005778">
    <property type="term" value="C:peroxisomal membrane"/>
    <property type="evidence" value="ECO:0007669"/>
    <property type="project" value="UniProtKB-SubCell"/>
</dbReference>
<evidence type="ECO:0000256" key="15">
    <source>
        <dbReference type="ARBA" id="ARBA00034505"/>
    </source>
</evidence>
<dbReference type="eggNOG" id="KOG0826">
    <property type="taxonomic scope" value="Eukaryota"/>
</dbReference>
<dbReference type="GO" id="GO:1990429">
    <property type="term" value="C:peroxisomal importomer complex"/>
    <property type="evidence" value="ECO:0007669"/>
    <property type="project" value="TreeGrafter"/>
</dbReference>
<gene>
    <name evidence="19" type="primary">PEX12</name>
    <name evidence="19" type="ORF">VC83_02525</name>
</gene>
<evidence type="ECO:0000256" key="14">
    <source>
        <dbReference type="ARBA" id="ARBA00029692"/>
    </source>
</evidence>
<evidence type="ECO:0000256" key="9">
    <source>
        <dbReference type="ARBA" id="ARBA00022833"/>
    </source>
</evidence>
<feature type="compositionally biased region" description="Basic and acidic residues" evidence="16">
    <location>
        <begin position="320"/>
        <end position="330"/>
    </location>
</feature>
<evidence type="ECO:0000256" key="5">
    <source>
        <dbReference type="ARBA" id="ARBA00022448"/>
    </source>
</evidence>
<dbReference type="PANTHER" id="PTHR12888">
    <property type="entry name" value="PEROXISOME ASSEMBLY PROTEIN 12 PEROXIN-12"/>
    <property type="match status" value="1"/>
</dbReference>
<comment type="subcellular location">
    <subcellularLocation>
        <location evidence="1">Peroxisome membrane</location>
        <topology evidence="1">Multi-pass membrane protein</topology>
    </subcellularLocation>
</comment>
<evidence type="ECO:0000256" key="3">
    <source>
        <dbReference type="ARBA" id="ARBA00008704"/>
    </source>
</evidence>
<feature type="transmembrane region" description="Helical" evidence="17">
    <location>
        <begin position="177"/>
        <end position="198"/>
    </location>
</feature>
<keyword evidence="19" id="KW-0436">Ligase</keyword>
<dbReference type="PANTHER" id="PTHR12888:SF0">
    <property type="entry name" value="PEROXISOME ASSEMBLY PROTEIN 12"/>
    <property type="match status" value="1"/>
</dbReference>
<keyword evidence="12 17" id="KW-0472">Membrane</keyword>
<dbReference type="EMBL" id="KV441390">
    <property type="protein sequence ID" value="OAF60934.1"/>
    <property type="molecule type" value="Genomic_DNA"/>
</dbReference>
<evidence type="ECO:0000256" key="1">
    <source>
        <dbReference type="ARBA" id="ARBA00004585"/>
    </source>
</evidence>
<evidence type="ECO:0000256" key="17">
    <source>
        <dbReference type="SAM" id="Phobius"/>
    </source>
</evidence>
<evidence type="ECO:0000256" key="12">
    <source>
        <dbReference type="ARBA" id="ARBA00023136"/>
    </source>
</evidence>
<keyword evidence="11 17" id="KW-1133">Transmembrane helix</keyword>
<protein>
    <recommendedName>
        <fullName evidence="4">Peroxisome assembly protein 12</fullName>
    </recommendedName>
    <alternativeName>
        <fullName evidence="14">Peroxin-12</fullName>
    </alternativeName>
</protein>
<keyword evidence="9" id="KW-0862">Zinc</keyword>
<sequence length="430" mass="48666">MEFMSALQGTFDDHKPSLFELLSEQQLASLIPPSLRYLLTIATHRHPRYLLRVLNSFDELYALCMLIVERHFLKTHGGGFTENFYGLKREKALRGEVPRAQLGAPALVRESLKLSERDIWKNLAVMVGLPYLKAKLDESYEINAPRALLGSAYTQMPQNPTLKQRFMHYYRWFLRNIYPSINAAYYFSMLAFNLAYLFDNSKFHSPFMWLIGTRMRRLGEADYRAIAALNDPPKRGPGARPGTTSMFSPRTLYPRLLSSMSILLPTSIFALKFLEWWYASDFARQLSKKASESLELPPPIISGINSVALGRKTPTTSSSADKKDTEKEPSDVPENPPIAALSLLPIYTVQLPEGSDLCPICEEDVETPTACQTGFVYCYTCIHKWVNGDHEKQEQFTAGKEGKWESGQGRCAVTGRRVLAGTDGLRRVMV</sequence>
<evidence type="ECO:0000256" key="11">
    <source>
        <dbReference type="ARBA" id="ARBA00022989"/>
    </source>
</evidence>
<reference evidence="19" key="1">
    <citation type="submission" date="2016-03" db="EMBL/GenBank/DDBJ databases">
        <title>Updated assembly of Pseudogymnoascus destructans, the fungus causing white-nose syndrome of bats.</title>
        <authorList>
            <person name="Palmer J.M."/>
            <person name="Drees K.P."/>
            <person name="Foster J.T."/>
            <person name="Lindner D.L."/>
        </authorList>
    </citation>
    <scope>NUCLEOTIDE SEQUENCE [LARGE SCALE GENOMIC DNA]</scope>
    <source>
        <strain evidence="19">20631-21</strain>
    </source>
</reference>
<keyword evidence="13" id="KW-0576">Peroxisome</keyword>
<dbReference type="GO" id="GO:0006513">
    <property type="term" value="P:protein monoubiquitination"/>
    <property type="evidence" value="ECO:0007669"/>
    <property type="project" value="TreeGrafter"/>
</dbReference>
<dbReference type="Pfam" id="PF04757">
    <property type="entry name" value="Pex2_Pex12"/>
    <property type="match status" value="1"/>
</dbReference>
<dbReference type="GO" id="GO:0016874">
    <property type="term" value="F:ligase activity"/>
    <property type="evidence" value="ECO:0007669"/>
    <property type="project" value="UniProtKB-KW"/>
</dbReference>
<proteinExistence type="inferred from homology"/>
<dbReference type="InterPro" id="IPR017375">
    <property type="entry name" value="PEX12"/>
</dbReference>
<dbReference type="InterPro" id="IPR013083">
    <property type="entry name" value="Znf_RING/FYVE/PHD"/>
</dbReference>
<dbReference type="GO" id="GO:0008270">
    <property type="term" value="F:zinc ion binding"/>
    <property type="evidence" value="ECO:0007669"/>
    <property type="project" value="UniProtKB-KW"/>
</dbReference>
<dbReference type="GeneID" id="36285606"/>
<evidence type="ECO:0000259" key="18">
    <source>
        <dbReference type="Pfam" id="PF04757"/>
    </source>
</evidence>
<evidence type="ECO:0000256" key="2">
    <source>
        <dbReference type="ARBA" id="ARBA00004906"/>
    </source>
</evidence>
<evidence type="ECO:0000256" key="6">
    <source>
        <dbReference type="ARBA" id="ARBA00022692"/>
    </source>
</evidence>
<comment type="similarity">
    <text evidence="3">Belongs to the pex2/pex10/pex12 family.</text>
</comment>
<dbReference type="PIRSF" id="PIRSF038074">
    <property type="entry name" value="Peroxisome_assembly_p12"/>
    <property type="match status" value="1"/>
</dbReference>
<evidence type="ECO:0000256" key="7">
    <source>
        <dbReference type="ARBA" id="ARBA00022723"/>
    </source>
</evidence>
<dbReference type="RefSeq" id="XP_024326215.1">
    <property type="nucleotide sequence ID" value="XM_024466186.1"/>
</dbReference>
<accession>A0A177AIC7</accession>
<dbReference type="OrthoDB" id="107372at2759"/>
<name>A0A177AIC7_9PEZI</name>
<dbReference type="GO" id="GO:0004842">
    <property type="term" value="F:ubiquitin-protein transferase activity"/>
    <property type="evidence" value="ECO:0007669"/>
    <property type="project" value="TreeGrafter"/>
</dbReference>
<keyword evidence="10" id="KW-0653">Protein transport</keyword>